<dbReference type="RefSeq" id="WP_273628237.1">
    <property type="nucleotide sequence ID" value="NZ_CP117167.1"/>
</dbReference>
<protein>
    <submittedName>
        <fullName evidence="2">ABC transporter substrate-binding protein</fullName>
    </submittedName>
</protein>
<dbReference type="SUPFAM" id="SSF53822">
    <property type="entry name" value="Periplasmic binding protein-like I"/>
    <property type="match status" value="1"/>
</dbReference>
<accession>A0ABY7T1P5</accession>
<evidence type="ECO:0000313" key="3">
    <source>
        <dbReference type="Proteomes" id="UP001216139"/>
    </source>
</evidence>
<dbReference type="InterPro" id="IPR028082">
    <property type="entry name" value="Peripla_BP_I"/>
</dbReference>
<dbReference type="InterPro" id="IPR007487">
    <property type="entry name" value="ABC_transpt-TYRBP-like"/>
</dbReference>
<dbReference type="Proteomes" id="UP001216139">
    <property type="component" value="Chromosome"/>
</dbReference>
<feature type="signal peptide" evidence="1">
    <location>
        <begin position="1"/>
        <end position="22"/>
    </location>
</feature>
<name>A0ABY7T1P5_9SPHI</name>
<keyword evidence="1" id="KW-0732">Signal</keyword>
<keyword evidence="3" id="KW-1185">Reference proteome</keyword>
<feature type="chain" id="PRO_5047194886" evidence="1">
    <location>
        <begin position="23"/>
        <end position="323"/>
    </location>
</feature>
<dbReference type="PANTHER" id="PTHR35271:SF1">
    <property type="entry name" value="ABC TRANSPORTER, SUBSTRATE-BINDING LIPOPROTEIN"/>
    <property type="match status" value="1"/>
</dbReference>
<dbReference type="CDD" id="cd06325">
    <property type="entry name" value="PBP1_ABC_unchar_transporter"/>
    <property type="match status" value="1"/>
</dbReference>
<evidence type="ECO:0000256" key="1">
    <source>
        <dbReference type="SAM" id="SignalP"/>
    </source>
</evidence>
<organism evidence="2 3">
    <name type="scientific">Mucilaginibacter jinjuensis</name>
    <dbReference type="NCBI Taxonomy" id="1176721"/>
    <lineage>
        <taxon>Bacteria</taxon>
        <taxon>Pseudomonadati</taxon>
        <taxon>Bacteroidota</taxon>
        <taxon>Sphingobacteriia</taxon>
        <taxon>Sphingobacteriales</taxon>
        <taxon>Sphingobacteriaceae</taxon>
        <taxon>Mucilaginibacter</taxon>
    </lineage>
</organism>
<evidence type="ECO:0000313" key="2">
    <source>
        <dbReference type="EMBL" id="WCT10129.1"/>
    </source>
</evidence>
<sequence>MKQIFKLAPLLFVLGLAACKQNAPKGVPVVGFVDAFEDATISQARVGFTDALKQNGFSEDKKTVEIKYSNAEGSIPTLTQIVNQFVSNKVDLLATCTTLASVTASQKTKTIPVFMMVSPTLERAHLIPADGKAPTNLFGAVEDLQYIDTSFALIPKILKPKSGKLVVGMIYNQSEPQSADALARIQSLAKGLNVTIVALPVNSSADAQLVTQSLLSKNIDAFFANPDNTVFASFETILKSCNEKNVPIFTSEAGLVQRGAVAAFGADIYQWGFQAGLQAAQYLKTHSTAGLKLEMVKIRKRVYNPAVAAKYHLTIPPNFQAVK</sequence>
<dbReference type="PANTHER" id="PTHR35271">
    <property type="entry name" value="ABC TRANSPORTER, SUBSTRATE-BINDING LIPOPROTEIN-RELATED"/>
    <property type="match status" value="1"/>
</dbReference>
<proteinExistence type="predicted"/>
<dbReference type="PROSITE" id="PS51257">
    <property type="entry name" value="PROKAR_LIPOPROTEIN"/>
    <property type="match status" value="1"/>
</dbReference>
<reference evidence="2 3" key="1">
    <citation type="submission" date="2023-02" db="EMBL/GenBank/DDBJ databases">
        <title>Genome sequence of Mucilaginibacter jinjuensis strain KACC 16571.</title>
        <authorList>
            <person name="Kim S."/>
            <person name="Heo J."/>
            <person name="Kwon S.-W."/>
        </authorList>
    </citation>
    <scope>NUCLEOTIDE SEQUENCE [LARGE SCALE GENOMIC DNA]</scope>
    <source>
        <strain evidence="2 3">KACC 16571</strain>
    </source>
</reference>
<gene>
    <name evidence="2" type="ORF">PQO05_15450</name>
</gene>
<dbReference type="EMBL" id="CP117167">
    <property type="protein sequence ID" value="WCT10129.1"/>
    <property type="molecule type" value="Genomic_DNA"/>
</dbReference>
<dbReference type="Pfam" id="PF04392">
    <property type="entry name" value="ABC_sub_bind"/>
    <property type="match status" value="1"/>
</dbReference>
<dbReference type="Gene3D" id="3.40.50.2300">
    <property type="match status" value="2"/>
</dbReference>